<dbReference type="Proteomes" id="UP000265300">
    <property type="component" value="Unplaced"/>
</dbReference>
<dbReference type="InterPro" id="IPR051379">
    <property type="entry name" value="C-type_Lectin_Receptor_IMM"/>
</dbReference>
<proteinExistence type="predicted"/>
<dbReference type="Pfam" id="PF00059">
    <property type="entry name" value="Lectin_C"/>
    <property type="match status" value="1"/>
</dbReference>
<protein>
    <submittedName>
        <fullName evidence="4">LOW QUALITY PROTEIN: killer cell lectin-like receptor subfamily F, member 1</fullName>
    </submittedName>
</protein>
<dbReference type="Gene3D" id="3.10.100.10">
    <property type="entry name" value="Mannose-Binding Protein A, subunit A"/>
    <property type="match status" value="1"/>
</dbReference>
<evidence type="ECO:0000313" key="4">
    <source>
        <dbReference type="RefSeq" id="XP_007472454.1"/>
    </source>
</evidence>
<dbReference type="InterPro" id="IPR016186">
    <property type="entry name" value="C-type_lectin-like/link_sf"/>
</dbReference>
<keyword evidence="3" id="KW-1185">Reference proteome</keyword>
<dbReference type="PANTHER" id="PTHR46746:SF7">
    <property type="entry name" value="KILLER CELL LECTIN-LIKE RECEPTOR SUBFAMILY F MEMBER 1"/>
    <property type="match status" value="1"/>
</dbReference>
<dbReference type="InParanoid" id="A0A340YJW0"/>
<gene>
    <name evidence="4" type="primary">KLRF1</name>
</gene>
<keyword evidence="1" id="KW-0430">Lectin</keyword>
<dbReference type="CTD" id="51348"/>
<evidence type="ECO:0000256" key="1">
    <source>
        <dbReference type="ARBA" id="ARBA00022734"/>
    </source>
</evidence>
<evidence type="ECO:0000259" key="2">
    <source>
        <dbReference type="PROSITE" id="PS50041"/>
    </source>
</evidence>
<sequence length="124" mass="14270">MKSAEADFLTTLPSAFFFSVPAKGLSLADLSSTCELVHSSGSNFLHLQVDIQFFQRHLEQSNYVWIWLNFTSLKRKWTWVDGSPLDSKIFFIKGPTKENSCAAIKENRIYSETCNSVFKWICQY</sequence>
<feature type="domain" description="C-type lectin" evidence="2">
    <location>
        <begin position="16"/>
        <end position="123"/>
    </location>
</feature>
<dbReference type="STRING" id="118797.A0A340YJW0"/>
<dbReference type="InterPro" id="IPR001304">
    <property type="entry name" value="C-type_lectin-like"/>
</dbReference>
<accession>A0A340YJW0</accession>
<dbReference type="RefSeq" id="XP_007472454.1">
    <property type="nucleotide sequence ID" value="XM_007472392.1"/>
</dbReference>
<organism evidence="3 4">
    <name type="scientific">Lipotes vexillifer</name>
    <name type="common">Yangtze river dolphin</name>
    <dbReference type="NCBI Taxonomy" id="118797"/>
    <lineage>
        <taxon>Eukaryota</taxon>
        <taxon>Metazoa</taxon>
        <taxon>Chordata</taxon>
        <taxon>Craniata</taxon>
        <taxon>Vertebrata</taxon>
        <taxon>Euteleostomi</taxon>
        <taxon>Mammalia</taxon>
        <taxon>Eutheria</taxon>
        <taxon>Laurasiatheria</taxon>
        <taxon>Artiodactyla</taxon>
        <taxon>Whippomorpha</taxon>
        <taxon>Cetacea</taxon>
        <taxon>Odontoceti</taxon>
        <taxon>Lipotidae</taxon>
        <taxon>Lipotes</taxon>
    </lineage>
</organism>
<evidence type="ECO:0000313" key="3">
    <source>
        <dbReference type="Proteomes" id="UP000265300"/>
    </source>
</evidence>
<dbReference type="PANTHER" id="PTHR46746">
    <property type="entry name" value="KILLER CELL LECTIN-LIKE RECEPTOR SUBFAMILY F MEMBER 2"/>
    <property type="match status" value="1"/>
</dbReference>
<dbReference type="PROSITE" id="PS50041">
    <property type="entry name" value="C_TYPE_LECTIN_2"/>
    <property type="match status" value="1"/>
</dbReference>
<dbReference type="GeneID" id="103068863"/>
<name>A0A340YJW0_LIPVE</name>
<dbReference type="InterPro" id="IPR016187">
    <property type="entry name" value="CTDL_fold"/>
</dbReference>
<dbReference type="SUPFAM" id="SSF56436">
    <property type="entry name" value="C-type lectin-like"/>
    <property type="match status" value="1"/>
</dbReference>
<reference evidence="4" key="1">
    <citation type="submission" date="2025-08" db="UniProtKB">
        <authorList>
            <consortium name="RefSeq"/>
        </authorList>
    </citation>
    <scope>IDENTIFICATION</scope>
</reference>
<dbReference type="GO" id="GO:0030246">
    <property type="term" value="F:carbohydrate binding"/>
    <property type="evidence" value="ECO:0007669"/>
    <property type="project" value="UniProtKB-KW"/>
</dbReference>
<dbReference type="KEGG" id="lve:103068863"/>
<dbReference type="GO" id="GO:0005886">
    <property type="term" value="C:plasma membrane"/>
    <property type="evidence" value="ECO:0007669"/>
    <property type="project" value="TreeGrafter"/>
</dbReference>
<dbReference type="AlphaFoldDB" id="A0A340YJW0"/>